<dbReference type="SUPFAM" id="SSF55874">
    <property type="entry name" value="ATPase domain of HSP90 chaperone/DNA topoisomerase II/histidine kinase"/>
    <property type="match status" value="1"/>
</dbReference>
<dbReference type="Pfam" id="PF14501">
    <property type="entry name" value="HATPase_c_5"/>
    <property type="match status" value="1"/>
</dbReference>
<feature type="transmembrane region" description="Helical" evidence="2">
    <location>
        <begin position="6"/>
        <end position="26"/>
    </location>
</feature>
<keyword evidence="2" id="KW-0812">Transmembrane</keyword>
<dbReference type="AlphaFoldDB" id="A0A9D2U8M5"/>
<evidence type="ECO:0000259" key="3">
    <source>
        <dbReference type="Pfam" id="PF14501"/>
    </source>
</evidence>
<dbReference type="Gene3D" id="3.30.565.10">
    <property type="entry name" value="Histidine kinase-like ATPase, C-terminal domain"/>
    <property type="match status" value="1"/>
</dbReference>
<dbReference type="EMBL" id="DWUU01000060">
    <property type="protein sequence ID" value="HJD43354.1"/>
    <property type="molecule type" value="Genomic_DNA"/>
</dbReference>
<feature type="transmembrane region" description="Helical" evidence="2">
    <location>
        <begin position="92"/>
        <end position="117"/>
    </location>
</feature>
<dbReference type="GO" id="GO:0042802">
    <property type="term" value="F:identical protein binding"/>
    <property type="evidence" value="ECO:0007669"/>
    <property type="project" value="TreeGrafter"/>
</dbReference>
<keyword evidence="2" id="KW-0472">Membrane</keyword>
<comment type="caution">
    <text evidence="4">The sequence shown here is derived from an EMBL/GenBank/DDBJ whole genome shotgun (WGS) entry which is preliminary data.</text>
</comment>
<keyword evidence="1" id="KW-0175">Coiled coil</keyword>
<name>A0A9D2U8M5_9FIRM</name>
<keyword evidence="2" id="KW-1133">Transmembrane helix</keyword>
<feature type="transmembrane region" description="Helical" evidence="2">
    <location>
        <begin position="65"/>
        <end position="85"/>
    </location>
</feature>
<dbReference type="PANTHER" id="PTHR40448">
    <property type="entry name" value="TWO-COMPONENT SENSOR HISTIDINE KINASE"/>
    <property type="match status" value="1"/>
</dbReference>
<dbReference type="Proteomes" id="UP000823909">
    <property type="component" value="Unassembled WGS sequence"/>
</dbReference>
<evidence type="ECO:0000313" key="4">
    <source>
        <dbReference type="EMBL" id="HJD43354.1"/>
    </source>
</evidence>
<feature type="transmembrane region" description="Helical" evidence="2">
    <location>
        <begin position="202"/>
        <end position="221"/>
    </location>
</feature>
<proteinExistence type="predicted"/>
<feature type="transmembrane region" description="Helical" evidence="2">
    <location>
        <begin position="129"/>
        <end position="148"/>
    </location>
</feature>
<dbReference type="InterPro" id="IPR036890">
    <property type="entry name" value="HATPase_C_sf"/>
</dbReference>
<feature type="transmembrane region" description="Helical" evidence="2">
    <location>
        <begin position="160"/>
        <end position="182"/>
    </location>
</feature>
<feature type="transmembrane region" description="Helical" evidence="2">
    <location>
        <begin position="38"/>
        <end position="59"/>
    </location>
</feature>
<dbReference type="CDD" id="cd16935">
    <property type="entry name" value="HATPase_AgrC-ComD-like"/>
    <property type="match status" value="1"/>
</dbReference>
<accession>A0A9D2U8M5</accession>
<evidence type="ECO:0000256" key="2">
    <source>
        <dbReference type="SAM" id="Phobius"/>
    </source>
</evidence>
<evidence type="ECO:0000313" key="5">
    <source>
        <dbReference type="Proteomes" id="UP000823909"/>
    </source>
</evidence>
<protein>
    <submittedName>
        <fullName evidence="4">GHKL domain-containing protein</fullName>
    </submittedName>
</protein>
<organism evidence="4 5">
    <name type="scientific">Candidatus Mediterraneibacter quadrami</name>
    <dbReference type="NCBI Taxonomy" id="2838684"/>
    <lineage>
        <taxon>Bacteria</taxon>
        <taxon>Bacillati</taxon>
        <taxon>Bacillota</taxon>
        <taxon>Clostridia</taxon>
        <taxon>Lachnospirales</taxon>
        <taxon>Lachnospiraceae</taxon>
        <taxon>Mediterraneibacter</taxon>
    </lineage>
</organism>
<gene>
    <name evidence="4" type="ORF">H9910_10225</name>
</gene>
<dbReference type="PANTHER" id="PTHR40448:SF1">
    <property type="entry name" value="TWO-COMPONENT SENSOR HISTIDINE KINASE"/>
    <property type="match status" value="1"/>
</dbReference>
<feature type="domain" description="Sensor histidine kinase NatK-like C-terminal" evidence="3">
    <location>
        <begin position="341"/>
        <end position="440"/>
    </location>
</feature>
<reference evidence="4" key="2">
    <citation type="submission" date="2021-04" db="EMBL/GenBank/DDBJ databases">
        <authorList>
            <person name="Gilroy R."/>
        </authorList>
    </citation>
    <scope>NUCLEOTIDE SEQUENCE</scope>
    <source>
        <strain evidence="4">ChiBcec15-3976</strain>
    </source>
</reference>
<evidence type="ECO:0000256" key="1">
    <source>
        <dbReference type="SAM" id="Coils"/>
    </source>
</evidence>
<reference evidence="4" key="1">
    <citation type="journal article" date="2021" name="PeerJ">
        <title>Extensive microbial diversity within the chicken gut microbiome revealed by metagenomics and culture.</title>
        <authorList>
            <person name="Gilroy R."/>
            <person name="Ravi A."/>
            <person name="Getino M."/>
            <person name="Pursley I."/>
            <person name="Horton D.L."/>
            <person name="Alikhan N.F."/>
            <person name="Baker D."/>
            <person name="Gharbi K."/>
            <person name="Hall N."/>
            <person name="Watson M."/>
            <person name="Adriaenssens E.M."/>
            <person name="Foster-Nyarko E."/>
            <person name="Jarju S."/>
            <person name="Secka A."/>
            <person name="Antonio M."/>
            <person name="Oren A."/>
            <person name="Chaudhuri R.R."/>
            <person name="La Ragione R."/>
            <person name="Hildebrand F."/>
            <person name="Pallen M.J."/>
        </authorList>
    </citation>
    <scope>NUCLEOTIDE SEQUENCE</scope>
    <source>
        <strain evidence="4">ChiBcec15-3976</strain>
    </source>
</reference>
<dbReference type="InterPro" id="IPR032834">
    <property type="entry name" value="NatK-like_C"/>
</dbReference>
<feature type="coiled-coil region" evidence="1">
    <location>
        <begin position="233"/>
        <end position="260"/>
    </location>
</feature>
<sequence>MNITPSFFVIAAAYVVTVVIILYWTFKDKIMKPVWGRLVAAIAAFAAVAVGGSMGYVIFGPDSYVQPFITVVTAFGCFFIPYIVLDYNLGQCLFISGVVKCYADDIALLATSLYYLVSDDLPETYLGFPVWPVLLVTAVTFPLIMLFYRKLVRPALDCSGFLKSWSYTWLIPFMVNTMYAFFMQPGFTVISDFPGEKFLFVPYMWVLLTFGAYVILTLALLGQSQNAQLQEGLHISETQINAQQKQLENLQAHISETSKLRHDMRHHLLAIKAYAQDGKCRDILSYLEKCIAFMDQRDPGVWSGNPVVDALLGYYKGNAEDEGIRTELHVETDKHLPVSDTDICIILGNLLENAYEACMRQKRGERFIKIRLHQTGDVLIVMVENSYEGTVRREDGRFLSSKAEMRKGIGITSVLDVCKKYNGIPKIEYTGSLFKVSILLNGISK</sequence>